<gene>
    <name evidence="2" type="ORF">E2562_002108</name>
</gene>
<dbReference type="PANTHER" id="PTHR36384">
    <property type="entry name" value="SAWADEE PROTEIN"/>
    <property type="match status" value="1"/>
</dbReference>
<sequence length="157" mass="16797">MYEQFTEEQDEWYDPAIDLASPRAVAALRARFRARCPPLDDARCRDLRPGDPLCVACALAGDELKYYDAALESVSPAAHKMVDGEERCACRFLVRWASGPLAGDGEEVGIERICCVRSTTPVQDAVLAEFLDGVTKSLGGDGEGNATASQSSGAVAP</sequence>
<dbReference type="Proteomes" id="UP000479710">
    <property type="component" value="Unassembled WGS sequence"/>
</dbReference>
<dbReference type="Pfam" id="PF16719">
    <property type="entry name" value="SAWADEE"/>
    <property type="match status" value="1"/>
</dbReference>
<keyword evidence="3" id="KW-1185">Reference proteome</keyword>
<dbReference type="GO" id="GO:0003682">
    <property type="term" value="F:chromatin binding"/>
    <property type="evidence" value="ECO:0007669"/>
    <property type="project" value="InterPro"/>
</dbReference>
<dbReference type="PANTHER" id="PTHR36384:SF1">
    <property type="entry name" value="SAWADEE PROTEIN"/>
    <property type="match status" value="1"/>
</dbReference>
<dbReference type="OrthoDB" id="1866990at2759"/>
<protein>
    <recommendedName>
        <fullName evidence="1">SAWADEE domain-containing protein</fullName>
    </recommendedName>
</protein>
<feature type="domain" description="SAWADEE" evidence="1">
    <location>
        <begin position="1"/>
        <end position="114"/>
    </location>
</feature>
<name>A0A6G1EDJ8_9ORYZ</name>
<reference evidence="2 3" key="1">
    <citation type="submission" date="2019-11" db="EMBL/GenBank/DDBJ databases">
        <title>Whole genome sequence of Oryza granulata.</title>
        <authorList>
            <person name="Li W."/>
        </authorList>
    </citation>
    <scope>NUCLEOTIDE SEQUENCE [LARGE SCALE GENOMIC DNA]</scope>
    <source>
        <strain evidence="3">cv. Menghai</strain>
        <tissue evidence="2">Leaf</tissue>
    </source>
</reference>
<accession>A0A6G1EDJ8</accession>
<organism evidence="2 3">
    <name type="scientific">Oryza meyeriana var. granulata</name>
    <dbReference type="NCBI Taxonomy" id="110450"/>
    <lineage>
        <taxon>Eukaryota</taxon>
        <taxon>Viridiplantae</taxon>
        <taxon>Streptophyta</taxon>
        <taxon>Embryophyta</taxon>
        <taxon>Tracheophyta</taxon>
        <taxon>Spermatophyta</taxon>
        <taxon>Magnoliopsida</taxon>
        <taxon>Liliopsida</taxon>
        <taxon>Poales</taxon>
        <taxon>Poaceae</taxon>
        <taxon>BOP clade</taxon>
        <taxon>Oryzoideae</taxon>
        <taxon>Oryzeae</taxon>
        <taxon>Oryzinae</taxon>
        <taxon>Oryza</taxon>
        <taxon>Oryza meyeriana</taxon>
    </lineage>
</organism>
<dbReference type="Gene3D" id="2.30.30.140">
    <property type="match status" value="1"/>
</dbReference>
<comment type="caution">
    <text evidence="2">The sequence shown here is derived from an EMBL/GenBank/DDBJ whole genome shotgun (WGS) entry which is preliminary data.</text>
</comment>
<evidence type="ECO:0000313" key="2">
    <source>
        <dbReference type="EMBL" id="KAF0922858.1"/>
    </source>
</evidence>
<proteinExistence type="predicted"/>
<evidence type="ECO:0000259" key="1">
    <source>
        <dbReference type="Pfam" id="PF16719"/>
    </source>
</evidence>
<evidence type="ECO:0000313" key="3">
    <source>
        <dbReference type="Proteomes" id="UP000479710"/>
    </source>
</evidence>
<dbReference type="InterPro" id="IPR032001">
    <property type="entry name" value="SAWADEE_dom"/>
</dbReference>
<dbReference type="EMBL" id="SPHZ02000003">
    <property type="protein sequence ID" value="KAF0922858.1"/>
    <property type="molecule type" value="Genomic_DNA"/>
</dbReference>
<dbReference type="AlphaFoldDB" id="A0A6G1EDJ8"/>